<evidence type="ECO:0000256" key="1">
    <source>
        <dbReference type="SAM" id="SignalP"/>
    </source>
</evidence>
<feature type="chain" id="PRO_5039577741" evidence="1">
    <location>
        <begin position="28"/>
        <end position="353"/>
    </location>
</feature>
<gene>
    <name evidence="2" type="ORF">FZC76_22705</name>
</gene>
<evidence type="ECO:0000313" key="2">
    <source>
        <dbReference type="EMBL" id="TYS58289.1"/>
    </source>
</evidence>
<reference evidence="2 3" key="1">
    <citation type="submission" date="2019-08" db="EMBL/GenBank/DDBJ databases">
        <title>Bacillus genomes from the desert of Cuatro Cienegas, Coahuila.</title>
        <authorList>
            <person name="Olmedo-Alvarez G."/>
        </authorList>
    </citation>
    <scope>NUCLEOTIDE SEQUENCE [LARGE SCALE GENOMIC DNA]</scope>
    <source>
        <strain evidence="2 3">CH28_1T</strain>
    </source>
</reference>
<dbReference type="RefSeq" id="WP_148990375.1">
    <property type="nucleotide sequence ID" value="NZ_VTEV01000020.1"/>
</dbReference>
<dbReference type="Proteomes" id="UP000322524">
    <property type="component" value="Unassembled WGS sequence"/>
</dbReference>
<dbReference type="EMBL" id="VTEV01000020">
    <property type="protein sequence ID" value="TYS58289.1"/>
    <property type="molecule type" value="Genomic_DNA"/>
</dbReference>
<organism evidence="2 3">
    <name type="scientific">Sutcliffiella horikoshii</name>
    <dbReference type="NCBI Taxonomy" id="79883"/>
    <lineage>
        <taxon>Bacteria</taxon>
        <taxon>Bacillati</taxon>
        <taxon>Bacillota</taxon>
        <taxon>Bacilli</taxon>
        <taxon>Bacillales</taxon>
        <taxon>Bacillaceae</taxon>
        <taxon>Sutcliffiella</taxon>
    </lineage>
</organism>
<proteinExistence type="predicted"/>
<sequence>MKKIITIFIATLLLSLTSIFIVQQPAAASGSSNVKINYEKDGRVKGLENPEKMSEKSLNMVLQKIGLKEESINSLSKSEKEGIVKRGGKAIDIQVKSAKTYYVSLDGSRTEYTESNNKKINEKKLADLKKYNEITGNSKSILELNTANSLVQDKSKDLITVNSSSTGEIPPIKTEPNGDLELMLQVLYLGPWDGQMNYKYISTATWNEKPFNTKTDAFGTAFDVNAVAKADSFQASWLQTQPVSDGNGGTTYITESKQLSPDPNAFEQYGHGVKIPLGDGSYQNISMSREVLVSTSNIGEPAYILTKYHHTYGTLSGIGISIGPASVTFEGTWGDDTILEYNYTYGDVNPWDL</sequence>
<evidence type="ECO:0000313" key="3">
    <source>
        <dbReference type="Proteomes" id="UP000322524"/>
    </source>
</evidence>
<comment type="caution">
    <text evidence="2">The sequence shown here is derived from an EMBL/GenBank/DDBJ whole genome shotgun (WGS) entry which is preliminary data.</text>
</comment>
<protein>
    <submittedName>
        <fullName evidence="2">Uncharacterized protein</fullName>
    </submittedName>
</protein>
<dbReference type="AlphaFoldDB" id="A0A5D4S5U3"/>
<feature type="signal peptide" evidence="1">
    <location>
        <begin position="1"/>
        <end position="27"/>
    </location>
</feature>
<accession>A0A5D4S5U3</accession>
<dbReference type="OrthoDB" id="2939226at2"/>
<name>A0A5D4S5U3_9BACI</name>
<keyword evidence="1" id="KW-0732">Signal</keyword>